<organism evidence="1 2">
    <name type="scientific">Maribacter litoralis</name>
    <dbReference type="NCBI Taxonomy" id="2059726"/>
    <lineage>
        <taxon>Bacteria</taxon>
        <taxon>Pseudomonadati</taxon>
        <taxon>Bacteroidota</taxon>
        <taxon>Flavobacteriia</taxon>
        <taxon>Flavobacteriales</taxon>
        <taxon>Flavobacteriaceae</taxon>
        <taxon>Maribacter</taxon>
    </lineage>
</organism>
<evidence type="ECO:0000313" key="2">
    <source>
        <dbReference type="Proteomes" id="UP000430202"/>
    </source>
</evidence>
<gene>
    <name evidence="1" type="ORF">MARI151_60201</name>
</gene>
<dbReference type="AlphaFoldDB" id="A0A653WCK0"/>
<keyword evidence="2" id="KW-1185">Reference proteome</keyword>
<reference evidence="1 2" key="1">
    <citation type="submission" date="2019-10" db="EMBL/GenBank/DDBJ databases">
        <authorList>
            <person name="Karimi E."/>
        </authorList>
    </citation>
    <scope>NUCLEOTIDE SEQUENCE [LARGE SCALE GENOMIC DNA]</scope>
    <source>
        <strain evidence="1">Maribacter sp. 151</strain>
    </source>
</reference>
<accession>A0A653WCK0</accession>
<dbReference type="EMBL" id="CABWLR010000006">
    <property type="protein sequence ID" value="VXC16214.1"/>
    <property type="molecule type" value="Genomic_DNA"/>
</dbReference>
<protein>
    <submittedName>
        <fullName evidence="1">Uncharacterized protein</fullName>
    </submittedName>
</protein>
<sequence length="55" mass="6323">MYISAKENPVKNTIIPLIAEDFPIALQTHIKLAYLKQDKLTEPYAAGKIKEFNQY</sequence>
<dbReference type="Proteomes" id="UP000430202">
    <property type="component" value="Unassembled WGS sequence"/>
</dbReference>
<proteinExistence type="predicted"/>
<evidence type="ECO:0000313" key="1">
    <source>
        <dbReference type="EMBL" id="VXC16214.1"/>
    </source>
</evidence>
<name>A0A653WCK0_9FLAO</name>